<dbReference type="InterPro" id="IPR041657">
    <property type="entry name" value="HTH_17"/>
</dbReference>
<dbReference type="EMBL" id="JAAIYP010000007">
    <property type="protein sequence ID" value="NFV78881.1"/>
    <property type="molecule type" value="Genomic_DNA"/>
</dbReference>
<evidence type="ECO:0000313" key="3">
    <source>
        <dbReference type="Proteomes" id="UP000480684"/>
    </source>
</evidence>
<evidence type="ECO:0000259" key="1">
    <source>
        <dbReference type="Pfam" id="PF12728"/>
    </source>
</evidence>
<dbReference type="Pfam" id="PF12728">
    <property type="entry name" value="HTH_17"/>
    <property type="match status" value="1"/>
</dbReference>
<feature type="domain" description="Helix-turn-helix" evidence="1">
    <location>
        <begin position="7"/>
        <end position="57"/>
    </location>
</feature>
<dbReference type="InterPro" id="IPR036388">
    <property type="entry name" value="WH-like_DNA-bd_sf"/>
</dbReference>
<gene>
    <name evidence="2" type="ORF">G4223_01965</name>
</gene>
<dbReference type="Gene3D" id="1.10.10.10">
    <property type="entry name" value="Winged helix-like DNA-binding domain superfamily/Winged helix DNA-binding domain"/>
    <property type="match status" value="1"/>
</dbReference>
<keyword evidence="3" id="KW-1185">Reference proteome</keyword>
<dbReference type="Proteomes" id="UP000480684">
    <property type="component" value="Unassembled WGS sequence"/>
</dbReference>
<comment type="caution">
    <text evidence="2">The sequence shown here is derived from an EMBL/GenBank/DDBJ whole genome shotgun (WGS) entry which is preliminary data.</text>
</comment>
<accession>A0A7C9QS65</accession>
<organism evidence="2 3">
    <name type="scientific">Magnetospirillum aberrantis SpK</name>
    <dbReference type="NCBI Taxonomy" id="908842"/>
    <lineage>
        <taxon>Bacteria</taxon>
        <taxon>Pseudomonadati</taxon>
        <taxon>Pseudomonadota</taxon>
        <taxon>Alphaproteobacteria</taxon>
        <taxon>Rhodospirillales</taxon>
        <taxon>Rhodospirillaceae</taxon>
        <taxon>Magnetospirillum</taxon>
    </lineage>
</organism>
<dbReference type="AlphaFoldDB" id="A0A7C9QS65"/>
<dbReference type="InterPro" id="IPR009061">
    <property type="entry name" value="DNA-bd_dom_put_sf"/>
</dbReference>
<reference evidence="2 3" key="1">
    <citation type="submission" date="2020-02" db="EMBL/GenBank/DDBJ databases">
        <authorList>
            <person name="Dziuba M."/>
            <person name="Kuznetsov B."/>
            <person name="Mardanov A."/>
            <person name="Ravin N."/>
            <person name="Grouzdev D."/>
        </authorList>
    </citation>
    <scope>NUCLEOTIDE SEQUENCE [LARGE SCALE GENOMIC DNA]</scope>
    <source>
        <strain evidence="2 3">SpK</strain>
    </source>
</reference>
<sequence>MDIRPTYLSREQAAAFLHVQPKTLANWASQGKGPKFRKPSGKLVLYAIEDLQAWVNGEA</sequence>
<protein>
    <submittedName>
        <fullName evidence="2">Helix-turn-helix domain-containing protein</fullName>
    </submittedName>
</protein>
<proteinExistence type="predicted"/>
<evidence type="ECO:0000313" key="2">
    <source>
        <dbReference type="EMBL" id="NFV78881.1"/>
    </source>
</evidence>
<dbReference type="RefSeq" id="WP_163674265.1">
    <property type="nucleotide sequence ID" value="NZ_JAAIYP010000007.1"/>
</dbReference>
<dbReference type="SUPFAM" id="SSF46955">
    <property type="entry name" value="Putative DNA-binding domain"/>
    <property type="match status" value="1"/>
</dbReference>
<name>A0A7C9QS65_9PROT</name>